<name>A0ABT0PYM4_9RHOB</name>
<evidence type="ECO:0000313" key="3">
    <source>
        <dbReference type="Proteomes" id="UP001203880"/>
    </source>
</evidence>
<dbReference type="Pfam" id="PF07812">
    <property type="entry name" value="TfuA"/>
    <property type="match status" value="1"/>
</dbReference>
<dbReference type="EMBL" id="JAMFMB010000003">
    <property type="protein sequence ID" value="MCL6282678.1"/>
    <property type="molecule type" value="Genomic_DNA"/>
</dbReference>
<protein>
    <submittedName>
        <fullName evidence="2">TfuA-like protein</fullName>
    </submittedName>
</protein>
<evidence type="ECO:0000313" key="2">
    <source>
        <dbReference type="EMBL" id="MCL6282678.1"/>
    </source>
</evidence>
<dbReference type="RefSeq" id="WP_249707005.1">
    <property type="nucleotide sequence ID" value="NZ_JAMFMB010000003.1"/>
</dbReference>
<dbReference type="Proteomes" id="UP001203880">
    <property type="component" value="Unassembled WGS sequence"/>
</dbReference>
<reference evidence="2" key="1">
    <citation type="submission" date="2022-05" db="EMBL/GenBank/DDBJ databases">
        <authorList>
            <person name="Park J.-S."/>
        </authorList>
    </citation>
    <scope>NUCLEOTIDE SEQUENCE</scope>
    <source>
        <strain evidence="2">2012CJ41-6</strain>
    </source>
</reference>
<evidence type="ECO:0000259" key="1">
    <source>
        <dbReference type="Pfam" id="PF07812"/>
    </source>
</evidence>
<proteinExistence type="predicted"/>
<sequence>MSVVVFVGPTLAAPSVGEILEADILPPVRQGDVYRVARETPRAIGIIDGYFEGVPSVWHKEILWAMEQGIPVFGSASMGALRAAELADFGMIGVGRIFEDYHTGVLQDDDEVAVLHSPAELGFQPLSEPMVSIRATVVRALEAGVLSSGPAEAILKAGKILHYRDRDWPRLQSMLTQHHDLRAFSDWLPEGKVDAKRDDACEMLRRMAAYLESGAQVPEAPARVERTLAWQGLTRRIDGETVRDRSGAQDLLDELRLDPARFAELRERAMLGVLTQEDAARRGLQADRDALLAQMDRHRSQTGLSQRRDVLRWLEDNDLDEAGYEDFLGGAALTDEIRALRADRLEPHMLSALRWAGNYTDLKARAEAKKAALQGAENGAFSAQDRLRLLIWYFEEHLGQPVPEDLDAHAHSLGLADREEFCTLVTREFLYSQAGGDAAVAPDV</sequence>
<feature type="domain" description="TfuA-like core" evidence="1">
    <location>
        <begin position="48"/>
        <end position="166"/>
    </location>
</feature>
<dbReference type="InterPro" id="IPR012924">
    <property type="entry name" value="TfuA_core"/>
</dbReference>
<accession>A0ABT0PYM4</accession>
<organism evidence="2 3">
    <name type="scientific">Ruegeria spongiae</name>
    <dbReference type="NCBI Taxonomy" id="2942209"/>
    <lineage>
        <taxon>Bacteria</taxon>
        <taxon>Pseudomonadati</taxon>
        <taxon>Pseudomonadota</taxon>
        <taxon>Alphaproteobacteria</taxon>
        <taxon>Rhodobacterales</taxon>
        <taxon>Roseobacteraceae</taxon>
        <taxon>Ruegeria</taxon>
    </lineage>
</organism>
<gene>
    <name evidence="2" type="ORF">M3P21_03965</name>
</gene>
<comment type="caution">
    <text evidence="2">The sequence shown here is derived from an EMBL/GenBank/DDBJ whole genome shotgun (WGS) entry which is preliminary data.</text>
</comment>
<keyword evidence="3" id="KW-1185">Reference proteome</keyword>